<gene>
    <name evidence="7" type="ORF">ATNIH1004_008153</name>
</gene>
<evidence type="ECO:0000256" key="1">
    <source>
        <dbReference type="ARBA" id="ARBA00007992"/>
    </source>
</evidence>
<dbReference type="InterPro" id="IPR050493">
    <property type="entry name" value="FAD-dep_Monooxygenase_BioMet"/>
</dbReference>
<dbReference type="GO" id="GO:0071949">
    <property type="term" value="F:FAD binding"/>
    <property type="evidence" value="ECO:0007669"/>
    <property type="project" value="InterPro"/>
</dbReference>
<dbReference type="PRINTS" id="PR00420">
    <property type="entry name" value="RNGMNOXGNASE"/>
</dbReference>
<comment type="similarity">
    <text evidence="1">Belongs to the paxM FAD-dependent monooxygenase family.</text>
</comment>
<dbReference type="Proteomes" id="UP000324241">
    <property type="component" value="Unassembled WGS sequence"/>
</dbReference>
<proteinExistence type="inferred from homology"/>
<feature type="domain" description="FAD-binding" evidence="6">
    <location>
        <begin position="2"/>
        <end position="165"/>
    </location>
</feature>
<protein>
    <recommendedName>
        <fullName evidence="6">FAD-binding domain-containing protein</fullName>
    </recommendedName>
</protein>
<evidence type="ECO:0000256" key="5">
    <source>
        <dbReference type="ARBA" id="ARBA00023033"/>
    </source>
</evidence>
<dbReference type="EMBL" id="QUQM01000006">
    <property type="protein sequence ID" value="KAA8643957.1"/>
    <property type="molecule type" value="Genomic_DNA"/>
</dbReference>
<dbReference type="OrthoDB" id="1878542at2759"/>
<reference evidence="7 8" key="1">
    <citation type="submission" date="2019-08" db="EMBL/GenBank/DDBJ databases">
        <title>The genome sequence of a newly discovered highly antifungal drug resistant Aspergillus species, Aspergillus tanneri NIH 1004.</title>
        <authorList>
            <person name="Mounaud S."/>
            <person name="Singh I."/>
            <person name="Joardar V."/>
            <person name="Pakala S."/>
            <person name="Pakala S."/>
            <person name="Venepally P."/>
            <person name="Chung J.K."/>
            <person name="Losada L."/>
            <person name="Nierman W.C."/>
        </authorList>
    </citation>
    <scope>NUCLEOTIDE SEQUENCE [LARGE SCALE GENOMIC DNA]</scope>
    <source>
        <strain evidence="7 8">NIH1004</strain>
    </source>
</reference>
<dbReference type="PANTHER" id="PTHR13789:SF311">
    <property type="entry name" value="HYDROXYLASE, PUTATIVE (AFU_ORTHOLOGUE AFUA_5G10180)-RELATED"/>
    <property type="match status" value="1"/>
</dbReference>
<dbReference type="AlphaFoldDB" id="A0A5M9MMK8"/>
<dbReference type="SUPFAM" id="SSF54373">
    <property type="entry name" value="FAD-linked reductases, C-terminal domain"/>
    <property type="match status" value="1"/>
</dbReference>
<evidence type="ECO:0000313" key="7">
    <source>
        <dbReference type="EMBL" id="KAA8643957.1"/>
    </source>
</evidence>
<dbReference type="GO" id="GO:0004497">
    <property type="term" value="F:monooxygenase activity"/>
    <property type="evidence" value="ECO:0007669"/>
    <property type="project" value="UniProtKB-KW"/>
</dbReference>
<dbReference type="SUPFAM" id="SSF51905">
    <property type="entry name" value="FAD/NAD(P)-binding domain"/>
    <property type="match status" value="1"/>
</dbReference>
<keyword evidence="4" id="KW-0560">Oxidoreductase</keyword>
<dbReference type="InterPro" id="IPR002938">
    <property type="entry name" value="FAD-bd"/>
</dbReference>
<dbReference type="PROSITE" id="PS51257">
    <property type="entry name" value="PROKAR_LIPOPROTEIN"/>
    <property type="match status" value="1"/>
</dbReference>
<evidence type="ECO:0000256" key="2">
    <source>
        <dbReference type="ARBA" id="ARBA00022630"/>
    </source>
</evidence>
<dbReference type="VEuPathDB" id="FungiDB:EYZ11_005784"/>
<keyword evidence="2" id="KW-0285">Flavoprotein</keyword>
<dbReference type="InterPro" id="IPR036188">
    <property type="entry name" value="FAD/NAD-bd_sf"/>
</dbReference>
<evidence type="ECO:0000256" key="3">
    <source>
        <dbReference type="ARBA" id="ARBA00022827"/>
    </source>
</evidence>
<sequence length="412" mass="45124">MKVIVVGAGLGGLACAIACRRANLDVTVLEKSPEISPIGAGIQIPPNGARIMDELCLLPELLEKGTVVETIDIRRYADGKIITSMPSGEILIPEYGAPWIIIHRADYHEILLARAKALGAKIRLSATVKDVVYESPQVILAGGERIAGDVIIGADGLGSTIRNCILGEEHPPDETGDLAYRGTFSREQLESLADTDINHLCARMAITSWLGPKKHAVFYPLRGGKEYNLVLIRPDDMPLGVHNAWSDLVEVQHAYKGWDRTTWTKGSVTLLGDACHPTLPYQAQGAAMAVEDGAVLGILLDAVASRSASGSSETMGWEIQKALQLYEAIRRPRTAQNVQGAVRNRGLFHLDDGALQWLRDLLLKISGMTWETDWGFIMSYRYRQMIGFDVLQDAEARISGLRKGKEMHSHQE</sequence>
<dbReference type="PANTHER" id="PTHR13789">
    <property type="entry name" value="MONOOXYGENASE"/>
    <property type="match status" value="1"/>
</dbReference>
<accession>A0A5M9MMK8</accession>
<dbReference type="Pfam" id="PF01494">
    <property type="entry name" value="FAD_binding_3"/>
    <property type="match status" value="2"/>
</dbReference>
<dbReference type="RefSeq" id="XP_033423318.1">
    <property type="nucleotide sequence ID" value="XM_033572766.1"/>
</dbReference>
<feature type="domain" description="FAD-binding" evidence="6">
    <location>
        <begin position="261"/>
        <end position="339"/>
    </location>
</feature>
<keyword evidence="3" id="KW-0274">FAD</keyword>
<dbReference type="Gene3D" id="3.50.50.60">
    <property type="entry name" value="FAD/NAD(P)-binding domain"/>
    <property type="match status" value="1"/>
</dbReference>
<organism evidence="7 8">
    <name type="scientific">Aspergillus tanneri</name>
    <dbReference type="NCBI Taxonomy" id="1220188"/>
    <lineage>
        <taxon>Eukaryota</taxon>
        <taxon>Fungi</taxon>
        <taxon>Dikarya</taxon>
        <taxon>Ascomycota</taxon>
        <taxon>Pezizomycotina</taxon>
        <taxon>Eurotiomycetes</taxon>
        <taxon>Eurotiomycetidae</taxon>
        <taxon>Eurotiales</taxon>
        <taxon>Aspergillaceae</taxon>
        <taxon>Aspergillus</taxon>
        <taxon>Aspergillus subgen. Circumdati</taxon>
    </lineage>
</organism>
<comment type="caution">
    <text evidence="7">The sequence shown here is derived from an EMBL/GenBank/DDBJ whole genome shotgun (WGS) entry which is preliminary data.</text>
</comment>
<name>A0A5M9MMK8_9EURO</name>
<keyword evidence="5" id="KW-0503">Monooxygenase</keyword>
<dbReference type="GeneID" id="54330855"/>
<evidence type="ECO:0000313" key="8">
    <source>
        <dbReference type="Proteomes" id="UP000324241"/>
    </source>
</evidence>
<dbReference type="VEuPathDB" id="FungiDB:EYZ11_006374"/>
<evidence type="ECO:0000256" key="4">
    <source>
        <dbReference type="ARBA" id="ARBA00023002"/>
    </source>
</evidence>
<evidence type="ECO:0000259" key="6">
    <source>
        <dbReference type="Pfam" id="PF01494"/>
    </source>
</evidence>